<reference evidence="1" key="1">
    <citation type="submission" date="2020-05" db="EMBL/GenBank/DDBJ databases">
        <title>Large-scale comparative analyses of tick genomes elucidate their genetic diversity and vector capacities.</title>
        <authorList>
            <person name="Jia N."/>
            <person name="Wang J."/>
            <person name="Shi W."/>
            <person name="Du L."/>
            <person name="Sun Y."/>
            <person name="Zhan W."/>
            <person name="Jiang J."/>
            <person name="Wang Q."/>
            <person name="Zhang B."/>
            <person name="Ji P."/>
            <person name="Sakyi L.B."/>
            <person name="Cui X."/>
            <person name="Yuan T."/>
            <person name="Jiang B."/>
            <person name="Yang W."/>
            <person name="Lam T.T.-Y."/>
            <person name="Chang Q."/>
            <person name="Ding S."/>
            <person name="Wang X."/>
            <person name="Zhu J."/>
            <person name="Ruan X."/>
            <person name="Zhao L."/>
            <person name="Wei J."/>
            <person name="Que T."/>
            <person name="Du C."/>
            <person name="Cheng J."/>
            <person name="Dai P."/>
            <person name="Han X."/>
            <person name="Huang E."/>
            <person name="Gao Y."/>
            <person name="Liu J."/>
            <person name="Shao H."/>
            <person name="Ye R."/>
            <person name="Li L."/>
            <person name="Wei W."/>
            <person name="Wang X."/>
            <person name="Wang C."/>
            <person name="Yang T."/>
            <person name="Huo Q."/>
            <person name="Li W."/>
            <person name="Guo W."/>
            <person name="Chen H."/>
            <person name="Zhou L."/>
            <person name="Ni X."/>
            <person name="Tian J."/>
            <person name="Zhou Y."/>
            <person name="Sheng Y."/>
            <person name="Liu T."/>
            <person name="Pan Y."/>
            <person name="Xia L."/>
            <person name="Li J."/>
            <person name="Zhao F."/>
            <person name="Cao W."/>
        </authorList>
    </citation>
    <scope>NUCLEOTIDE SEQUENCE</scope>
    <source>
        <strain evidence="1">Hyas-2018</strain>
    </source>
</reference>
<keyword evidence="2" id="KW-1185">Reference proteome</keyword>
<name>A0ACB7TFV0_HYAAI</name>
<gene>
    <name evidence="1" type="ORF">HPB50_013256</name>
</gene>
<sequence length="111" mass="11929">MARPLQEERLDVSLSPGNMCESRFTDIVRKRWRAEGLTDKGSTTRLVTLKLNAGAKIVDLRLQLTVSALRSAFAAGARAISAASAAFCICVVVFVCDSVTKTASVNERTPA</sequence>
<protein>
    <submittedName>
        <fullName evidence="1">Uncharacterized protein</fullName>
    </submittedName>
</protein>
<dbReference type="Proteomes" id="UP000821845">
    <property type="component" value="Chromosome 1"/>
</dbReference>
<evidence type="ECO:0000313" key="1">
    <source>
        <dbReference type="EMBL" id="KAH6946412.1"/>
    </source>
</evidence>
<dbReference type="EMBL" id="CM023481">
    <property type="protein sequence ID" value="KAH6946412.1"/>
    <property type="molecule type" value="Genomic_DNA"/>
</dbReference>
<proteinExistence type="predicted"/>
<organism evidence="1 2">
    <name type="scientific">Hyalomma asiaticum</name>
    <name type="common">Tick</name>
    <dbReference type="NCBI Taxonomy" id="266040"/>
    <lineage>
        <taxon>Eukaryota</taxon>
        <taxon>Metazoa</taxon>
        <taxon>Ecdysozoa</taxon>
        <taxon>Arthropoda</taxon>
        <taxon>Chelicerata</taxon>
        <taxon>Arachnida</taxon>
        <taxon>Acari</taxon>
        <taxon>Parasitiformes</taxon>
        <taxon>Ixodida</taxon>
        <taxon>Ixodoidea</taxon>
        <taxon>Ixodidae</taxon>
        <taxon>Hyalomminae</taxon>
        <taxon>Hyalomma</taxon>
    </lineage>
</organism>
<comment type="caution">
    <text evidence="1">The sequence shown here is derived from an EMBL/GenBank/DDBJ whole genome shotgun (WGS) entry which is preliminary data.</text>
</comment>
<accession>A0ACB7TFV0</accession>
<evidence type="ECO:0000313" key="2">
    <source>
        <dbReference type="Proteomes" id="UP000821845"/>
    </source>
</evidence>